<dbReference type="RefSeq" id="WP_160773745.1">
    <property type="nucleotide sequence ID" value="NZ_WUMV01000001.1"/>
</dbReference>
<dbReference type="AlphaFoldDB" id="A0A7X3S5U5"/>
<dbReference type="EMBL" id="WUMV01000001">
    <property type="protein sequence ID" value="MXN63493.1"/>
    <property type="molecule type" value="Genomic_DNA"/>
</dbReference>
<gene>
    <name evidence="1" type="ORF">GR183_01125</name>
</gene>
<keyword evidence="2" id="KW-1185">Reference proteome</keyword>
<dbReference type="Proteomes" id="UP000433101">
    <property type="component" value="Unassembled WGS sequence"/>
</dbReference>
<evidence type="ECO:0000313" key="1">
    <source>
        <dbReference type="EMBL" id="MXN63493.1"/>
    </source>
</evidence>
<protein>
    <submittedName>
        <fullName evidence="1">Uncharacterized protein</fullName>
    </submittedName>
</protein>
<name>A0A7X3S5U5_9HYPH</name>
<sequence length="296" mass="34005">MGPEDADIGIKIEFDRGNSDPIKVFTAMSEMLSAFHRFDELFFNSIDPNIKPIMVLENIESASITSWIKNKIEKIDDAALKEFDIKQQIGAYAVKAKYLIIKFLDEKEKEENRNRINQLQEDLYTLAKNAGIGPFPLPGQIPLRYIIPPMDQFQGAKKLLGPKDFVTLQSKSETYHVDKNSNELISDILPEERDRISTGDMDMTLLVRKPDMLGNALWEFKHGKTPITAHIQDEDWLSEFRSGRVIVKPGTSLRCTVRYQYEYDNSGALLSSRHEIIKVHKVIDPENRHQPRMLDL</sequence>
<comment type="caution">
    <text evidence="1">The sequence shown here is derived from an EMBL/GenBank/DDBJ whole genome shotgun (WGS) entry which is preliminary data.</text>
</comment>
<accession>A0A7X3S5U5</accession>
<evidence type="ECO:0000313" key="2">
    <source>
        <dbReference type="Proteomes" id="UP000433101"/>
    </source>
</evidence>
<reference evidence="1 2" key="1">
    <citation type="submission" date="2019-12" db="EMBL/GenBank/DDBJ databases">
        <authorList>
            <person name="Li M."/>
        </authorList>
    </citation>
    <scope>NUCLEOTIDE SEQUENCE [LARGE SCALE GENOMIC DNA]</scope>
    <source>
        <strain evidence="1 2">GBMRC 2046</strain>
    </source>
</reference>
<organism evidence="1 2">
    <name type="scientific">Stappia sediminis</name>
    <dbReference type="NCBI Taxonomy" id="2692190"/>
    <lineage>
        <taxon>Bacteria</taxon>
        <taxon>Pseudomonadati</taxon>
        <taxon>Pseudomonadota</taxon>
        <taxon>Alphaproteobacteria</taxon>
        <taxon>Hyphomicrobiales</taxon>
        <taxon>Stappiaceae</taxon>
        <taxon>Stappia</taxon>
    </lineage>
</organism>
<proteinExistence type="predicted"/>